<dbReference type="GO" id="GO:0000139">
    <property type="term" value="C:Golgi membrane"/>
    <property type="evidence" value="ECO:0007669"/>
    <property type="project" value="InterPro"/>
</dbReference>
<dbReference type="EMBL" id="SHOA02000001">
    <property type="protein sequence ID" value="TDH65589.1"/>
    <property type="molecule type" value="Genomic_DNA"/>
</dbReference>
<dbReference type="RefSeq" id="XP_067815088.1">
    <property type="nucleotide sequence ID" value="XM_067966481.1"/>
</dbReference>
<proteinExistence type="predicted"/>
<dbReference type="Proteomes" id="UP000294530">
    <property type="component" value="Unassembled WGS sequence"/>
</dbReference>
<dbReference type="AlphaFoldDB" id="A0A976FFL4"/>
<evidence type="ECO:0000313" key="4">
    <source>
        <dbReference type="Proteomes" id="UP000294530"/>
    </source>
</evidence>
<evidence type="ECO:0000256" key="1">
    <source>
        <dbReference type="SAM" id="Coils"/>
    </source>
</evidence>
<organism evidence="3 4">
    <name type="scientific">Bremia lactucae</name>
    <name type="common">Lettuce downy mildew</name>
    <dbReference type="NCBI Taxonomy" id="4779"/>
    <lineage>
        <taxon>Eukaryota</taxon>
        <taxon>Sar</taxon>
        <taxon>Stramenopiles</taxon>
        <taxon>Oomycota</taxon>
        <taxon>Peronosporomycetes</taxon>
        <taxon>Peronosporales</taxon>
        <taxon>Peronosporaceae</taxon>
        <taxon>Bremia</taxon>
    </lineage>
</organism>
<name>A0A976FFL4_BRELC</name>
<keyword evidence="4" id="KW-1185">Reference proteome</keyword>
<dbReference type="InterPro" id="IPR012955">
    <property type="entry name" value="CASP_C"/>
</dbReference>
<protein>
    <recommendedName>
        <fullName evidence="2">CASP C-terminal domain-containing protein</fullName>
    </recommendedName>
</protein>
<dbReference type="Pfam" id="PF08172">
    <property type="entry name" value="CASP_C"/>
    <property type="match status" value="1"/>
</dbReference>
<dbReference type="OrthoDB" id="10257567at2759"/>
<evidence type="ECO:0000259" key="2">
    <source>
        <dbReference type="Pfam" id="PF08172"/>
    </source>
</evidence>
<dbReference type="KEGG" id="blac:94352152"/>
<keyword evidence="1" id="KW-0175">Coiled coil</keyword>
<feature type="domain" description="CASP C-terminal" evidence="2">
    <location>
        <begin position="5"/>
        <end position="155"/>
    </location>
</feature>
<accession>A0A976FFL4</accession>
<sequence length="186" mass="21049">MSQLQNLQNKLSDRDAKIRGQARLICILEESVVALEKAWRNHTLDVTCGELGSDIFLNTMFGQLTATPGPYNLLTATADAKYAAPISIDSKMLEIVRVQRDRFRKRMKELQSEKNRVEELAKSPNSSVARLEMGNMQLYYKIRYLQNYGGNTKSGGSCSNPIFKSLEGGNRGAYDFKARYRGTNRR</sequence>
<reference evidence="3 4" key="1">
    <citation type="journal article" date="2021" name="Genome Biol.">
        <title>AFLAP: assembly-free linkage analysis pipeline using k-mers from genome sequencing data.</title>
        <authorList>
            <person name="Fletcher K."/>
            <person name="Zhang L."/>
            <person name="Gil J."/>
            <person name="Han R."/>
            <person name="Cavanaugh K."/>
            <person name="Michelmore R."/>
        </authorList>
    </citation>
    <scope>NUCLEOTIDE SEQUENCE [LARGE SCALE GENOMIC DNA]</scope>
    <source>
        <strain evidence="3 4">SF5</strain>
    </source>
</reference>
<feature type="coiled-coil region" evidence="1">
    <location>
        <begin position="93"/>
        <end position="120"/>
    </location>
</feature>
<evidence type="ECO:0000313" key="3">
    <source>
        <dbReference type="EMBL" id="TDH65589.1"/>
    </source>
</evidence>
<dbReference type="GO" id="GO:0006891">
    <property type="term" value="P:intra-Golgi vesicle-mediated transport"/>
    <property type="evidence" value="ECO:0007669"/>
    <property type="project" value="InterPro"/>
</dbReference>
<gene>
    <name evidence="3" type="ORF">CCR75_008429</name>
</gene>
<comment type="caution">
    <text evidence="3">The sequence shown here is derived from an EMBL/GenBank/DDBJ whole genome shotgun (WGS) entry which is preliminary data.</text>
</comment>
<dbReference type="GeneID" id="94352152"/>